<dbReference type="EMBL" id="GG666484">
    <property type="protein sequence ID" value="EEN64949.1"/>
    <property type="molecule type" value="Genomic_DNA"/>
</dbReference>
<feature type="region of interest" description="Disordered" evidence="1">
    <location>
        <begin position="1"/>
        <end position="40"/>
    </location>
</feature>
<gene>
    <name evidence="2" type="ORF">BRAFLDRAFT_85486</name>
</gene>
<sequence length="302" mass="33941">MAQNGPSVWRFPTDDPGVVSGTRPASIPSTQSGGNGRTPVLLPTSDHIRSGVSLTGALYVHWCHNNHNCLGELFISAAREDQDQQGWRERLDFELQHIKVTPARMHQLDYMVVEAPAIPDGEAERISTSRDGEKDLILNYNTSSQTWPSDKNTTSYWLAVDISRTWHSSKTFLPHQTWPSDKNTTSYWLADISRTWHSSKTFLPHLCLRKTPCTIVPLITHMDSDAPPYHTEALMSLEGMMMQDCSPDPRANNRLFKRHFTSSSSSFCPKLNHDKDAALVMMETQLTQGKSPNHIETITSAP</sequence>
<accession>C3Y3S3</accession>
<dbReference type="InParanoid" id="C3Y3S3"/>
<reference evidence="2" key="1">
    <citation type="journal article" date="2008" name="Nature">
        <title>The amphioxus genome and the evolution of the chordate karyotype.</title>
        <authorList>
            <consortium name="US DOE Joint Genome Institute (JGI-PGF)"/>
            <person name="Putnam N.H."/>
            <person name="Butts T."/>
            <person name="Ferrier D.E.K."/>
            <person name="Furlong R.F."/>
            <person name="Hellsten U."/>
            <person name="Kawashima T."/>
            <person name="Robinson-Rechavi M."/>
            <person name="Shoguchi E."/>
            <person name="Terry A."/>
            <person name="Yu J.-K."/>
            <person name="Benito-Gutierrez E.L."/>
            <person name="Dubchak I."/>
            <person name="Garcia-Fernandez J."/>
            <person name="Gibson-Brown J.J."/>
            <person name="Grigoriev I.V."/>
            <person name="Horton A.C."/>
            <person name="de Jong P.J."/>
            <person name="Jurka J."/>
            <person name="Kapitonov V.V."/>
            <person name="Kohara Y."/>
            <person name="Kuroki Y."/>
            <person name="Lindquist E."/>
            <person name="Lucas S."/>
            <person name="Osoegawa K."/>
            <person name="Pennacchio L.A."/>
            <person name="Salamov A.A."/>
            <person name="Satou Y."/>
            <person name="Sauka-Spengler T."/>
            <person name="Schmutz J."/>
            <person name="Shin-I T."/>
            <person name="Toyoda A."/>
            <person name="Bronner-Fraser M."/>
            <person name="Fujiyama A."/>
            <person name="Holland L.Z."/>
            <person name="Holland P.W.H."/>
            <person name="Satoh N."/>
            <person name="Rokhsar D.S."/>
        </authorList>
    </citation>
    <scope>NUCLEOTIDE SEQUENCE [LARGE SCALE GENOMIC DNA]</scope>
    <source>
        <strain evidence="2">S238N-H82</strain>
        <tissue evidence="2">Testes</tissue>
    </source>
</reference>
<dbReference type="AlphaFoldDB" id="C3Y3S3"/>
<protein>
    <submittedName>
        <fullName evidence="2">Uncharacterized protein</fullName>
    </submittedName>
</protein>
<name>C3Y3S3_BRAFL</name>
<evidence type="ECO:0000256" key="1">
    <source>
        <dbReference type="SAM" id="MobiDB-lite"/>
    </source>
</evidence>
<organism>
    <name type="scientific">Branchiostoma floridae</name>
    <name type="common">Florida lancelet</name>
    <name type="synonym">Amphioxus</name>
    <dbReference type="NCBI Taxonomy" id="7739"/>
    <lineage>
        <taxon>Eukaryota</taxon>
        <taxon>Metazoa</taxon>
        <taxon>Chordata</taxon>
        <taxon>Cephalochordata</taxon>
        <taxon>Leptocardii</taxon>
        <taxon>Amphioxiformes</taxon>
        <taxon>Branchiostomatidae</taxon>
        <taxon>Branchiostoma</taxon>
    </lineage>
</organism>
<evidence type="ECO:0000313" key="2">
    <source>
        <dbReference type="EMBL" id="EEN64949.1"/>
    </source>
</evidence>
<proteinExistence type="predicted"/>